<reference evidence="5" key="1">
    <citation type="journal article" date="2023" name="Int. J. Syst. Evol. Microbiol.">
        <title>Sinisalibacter aestuarii sp. nov., isolated from estuarine sediment of the Arakawa River.</title>
        <authorList>
            <person name="Arafat S.T."/>
            <person name="Hirano S."/>
            <person name="Sato A."/>
            <person name="Takeuchi K."/>
            <person name="Yasuda T."/>
            <person name="Terahara T."/>
            <person name="Hamada M."/>
            <person name="Kobayashi T."/>
        </authorList>
    </citation>
    <scope>NUCLEOTIDE SEQUENCE</scope>
    <source>
        <strain evidence="5">B-399</strain>
    </source>
</reference>
<comment type="similarity">
    <text evidence="2">Belongs to the bacterial solute-binding protein 5 family.</text>
</comment>
<gene>
    <name evidence="5" type="ORF">STA1M1_38060</name>
</gene>
<dbReference type="RefSeq" id="WP_281843853.1">
    <property type="nucleotide sequence ID" value="NZ_BROH01000016.1"/>
</dbReference>
<evidence type="ECO:0000259" key="4">
    <source>
        <dbReference type="Pfam" id="PF00496"/>
    </source>
</evidence>
<comment type="caution">
    <text evidence="5">The sequence shown here is derived from an EMBL/GenBank/DDBJ whole genome shotgun (WGS) entry which is preliminary data.</text>
</comment>
<evidence type="ECO:0000256" key="3">
    <source>
        <dbReference type="SAM" id="SignalP"/>
    </source>
</evidence>
<accession>A0ABQ5LYA2</accession>
<keyword evidence="3" id="KW-0732">Signal</keyword>
<dbReference type="InterPro" id="IPR030678">
    <property type="entry name" value="Peptide/Ni-bd"/>
</dbReference>
<dbReference type="Proteomes" id="UP001144205">
    <property type="component" value="Unassembled WGS sequence"/>
</dbReference>
<dbReference type="EMBL" id="BROH01000016">
    <property type="protein sequence ID" value="GKY89937.1"/>
    <property type="molecule type" value="Genomic_DNA"/>
</dbReference>
<name>A0ABQ5LYA2_9RHOB</name>
<dbReference type="InterPro" id="IPR000914">
    <property type="entry name" value="SBP_5_dom"/>
</dbReference>
<evidence type="ECO:0000313" key="6">
    <source>
        <dbReference type="Proteomes" id="UP001144205"/>
    </source>
</evidence>
<proteinExistence type="inferred from homology"/>
<evidence type="ECO:0000256" key="1">
    <source>
        <dbReference type="ARBA" id="ARBA00004418"/>
    </source>
</evidence>
<dbReference type="Gene3D" id="3.10.105.10">
    <property type="entry name" value="Dipeptide-binding Protein, Domain 3"/>
    <property type="match status" value="1"/>
</dbReference>
<evidence type="ECO:0000313" key="5">
    <source>
        <dbReference type="EMBL" id="GKY89937.1"/>
    </source>
</evidence>
<keyword evidence="6" id="KW-1185">Reference proteome</keyword>
<dbReference type="InterPro" id="IPR039424">
    <property type="entry name" value="SBP_5"/>
</dbReference>
<feature type="signal peptide" evidence="3">
    <location>
        <begin position="1"/>
        <end position="23"/>
    </location>
</feature>
<dbReference type="PANTHER" id="PTHR30290">
    <property type="entry name" value="PERIPLASMIC BINDING COMPONENT OF ABC TRANSPORTER"/>
    <property type="match status" value="1"/>
</dbReference>
<dbReference type="PIRSF" id="PIRSF002741">
    <property type="entry name" value="MppA"/>
    <property type="match status" value="1"/>
</dbReference>
<comment type="subcellular location">
    <subcellularLocation>
        <location evidence="1">Periplasm</location>
    </subcellularLocation>
</comment>
<dbReference type="Pfam" id="PF00496">
    <property type="entry name" value="SBP_bac_5"/>
    <property type="match status" value="1"/>
</dbReference>
<feature type="chain" id="PRO_5047325529" evidence="3">
    <location>
        <begin position="24"/>
        <end position="511"/>
    </location>
</feature>
<dbReference type="SUPFAM" id="SSF53850">
    <property type="entry name" value="Periplasmic binding protein-like II"/>
    <property type="match status" value="1"/>
</dbReference>
<sequence>MFLKKSLLGGIALSALTGAAALAGPDDGTLNMAFSFPIEGIDEVYDPKPETDFSASAVFNNLAAYDPNTGTYSGVLASDFTPVDDVTWDIALREGITFHDGSAFNAEDVAYTLNFLVDPEARFPSKARYSFIDNAEVVDDYTVRVHLNRPYAAIMARFATGMPMYPSDLHGALEDKALWGKTPVGTGPYRAVEVSSETGLVLERYEDYTVGDKPEIERIVIRPIPDAQSQIAELLTGGIDIFAASSSDVITSVDGMPGVTTTVSEDLSFLYVMIDAAGRSGNTPLTDLKVRQAIAHAINREEIRTNLTGARDEAPAMDRLCFARQVDCPAGGSPASYDPDTARALLSEAGYGDGFDLTITTTSNMQQFADAVAGYLRAVGIRAGVKTETIGAYRKSRADGALEVTVMFFTHAGMPDAGYSPTFYFGNASSDYTGDPRFADMALRADSEAGETRLATLTELYDLMDSEAVLFPLSANPIVFIHNEGVALDKTDRGGLLNPYGISAHNVAWSE</sequence>
<evidence type="ECO:0000256" key="2">
    <source>
        <dbReference type="ARBA" id="ARBA00005695"/>
    </source>
</evidence>
<dbReference type="Gene3D" id="3.90.76.10">
    <property type="entry name" value="Dipeptide-binding Protein, Domain 1"/>
    <property type="match status" value="1"/>
</dbReference>
<feature type="domain" description="Solute-binding protein family 5" evidence="4">
    <location>
        <begin position="73"/>
        <end position="428"/>
    </location>
</feature>
<organism evidence="5 6">
    <name type="scientific">Sinisalibacter aestuarii</name>
    <dbReference type="NCBI Taxonomy" id="2949426"/>
    <lineage>
        <taxon>Bacteria</taxon>
        <taxon>Pseudomonadati</taxon>
        <taxon>Pseudomonadota</taxon>
        <taxon>Alphaproteobacteria</taxon>
        <taxon>Rhodobacterales</taxon>
        <taxon>Roseobacteraceae</taxon>
        <taxon>Sinisalibacter</taxon>
    </lineage>
</organism>
<protein>
    <submittedName>
        <fullName evidence="5">ABC transporter substrate-binding protein</fullName>
    </submittedName>
</protein>
<dbReference type="Gene3D" id="3.40.190.10">
    <property type="entry name" value="Periplasmic binding protein-like II"/>
    <property type="match status" value="1"/>
</dbReference>